<dbReference type="CDD" id="cd01362">
    <property type="entry name" value="Fumarase_classII"/>
    <property type="match status" value="1"/>
</dbReference>
<feature type="binding site" evidence="5">
    <location>
        <position position="185"/>
    </location>
    <ligand>
        <name>substrate</name>
    </ligand>
</feature>
<organism evidence="9 10">
    <name type="scientific">Pseudomonas rhizosphaerae</name>
    <dbReference type="NCBI Taxonomy" id="216142"/>
    <lineage>
        <taxon>Bacteria</taxon>
        <taxon>Pseudomonadati</taxon>
        <taxon>Pseudomonadota</taxon>
        <taxon>Gammaproteobacteria</taxon>
        <taxon>Pseudomonadales</taxon>
        <taxon>Pseudomonadaceae</taxon>
        <taxon>Pseudomonas</taxon>
    </lineage>
</organism>
<proteinExistence type="inferred from homology"/>
<evidence type="ECO:0000259" key="8">
    <source>
        <dbReference type="Pfam" id="PF10415"/>
    </source>
</evidence>
<dbReference type="NCBIfam" id="NF009089">
    <property type="entry name" value="PRK12425.1"/>
    <property type="match status" value="1"/>
</dbReference>
<dbReference type="HOGENOM" id="CLU_021594_4_1_6"/>
<comment type="similarity">
    <text evidence="1">Belongs to the class-II fumarase/aspartase family. Aspartase subfamily.</text>
</comment>
<evidence type="ECO:0000256" key="2">
    <source>
        <dbReference type="ARBA" id="ARBA00009084"/>
    </source>
</evidence>
<feature type="binding site" evidence="5">
    <location>
        <begin position="322"/>
        <end position="324"/>
    </location>
    <ligand>
        <name>substrate</name>
    </ligand>
</feature>
<comment type="catalytic activity">
    <reaction evidence="5">
        <text>(S)-malate = fumarate + H2O</text>
        <dbReference type="Rhea" id="RHEA:12460"/>
        <dbReference type="ChEBI" id="CHEBI:15377"/>
        <dbReference type="ChEBI" id="CHEBI:15589"/>
        <dbReference type="ChEBI" id="CHEBI:29806"/>
        <dbReference type="EC" id="4.2.1.2"/>
    </reaction>
</comment>
<keyword evidence="5" id="KW-0963">Cytoplasm</keyword>
<dbReference type="PRINTS" id="PR00145">
    <property type="entry name" value="ARGSUCLYASE"/>
</dbReference>
<dbReference type="InterPro" id="IPR018951">
    <property type="entry name" value="Fumarase_C_C"/>
</dbReference>
<dbReference type="EMBL" id="CP009533">
    <property type="protein sequence ID" value="AIS17012.1"/>
    <property type="molecule type" value="Genomic_DNA"/>
</dbReference>
<dbReference type="GO" id="GO:0006106">
    <property type="term" value="P:fumarate metabolic process"/>
    <property type="evidence" value="ECO:0007669"/>
    <property type="project" value="InterPro"/>
</dbReference>
<feature type="domain" description="Fumarate lyase N-terminal" evidence="7">
    <location>
        <begin position="10"/>
        <end position="340"/>
    </location>
</feature>
<dbReference type="InterPro" id="IPR020557">
    <property type="entry name" value="Fumarate_lyase_CS"/>
</dbReference>
<comment type="function">
    <text evidence="5">Involved in the TCA cycle. Catalyzes the stereospecific interconversion of fumarate to L-malate.</text>
</comment>
<dbReference type="PRINTS" id="PR00149">
    <property type="entry name" value="FUMRATELYASE"/>
</dbReference>
<dbReference type="Gene3D" id="1.10.275.10">
    <property type="entry name" value="Fumarase/aspartase (N-terminal domain)"/>
    <property type="match status" value="1"/>
</dbReference>
<feature type="binding site" evidence="5">
    <location>
        <position position="317"/>
    </location>
    <ligand>
        <name>substrate</name>
    </ligand>
</feature>
<dbReference type="InterPro" id="IPR024083">
    <property type="entry name" value="Fumarase/histidase_N"/>
</dbReference>
<feature type="region of interest" description="Disordered" evidence="6">
    <location>
        <begin position="116"/>
        <end position="138"/>
    </location>
</feature>
<comment type="subunit">
    <text evidence="3 5">Homotetramer.</text>
</comment>
<dbReference type="OrthoDB" id="9802809at2"/>
<dbReference type="GO" id="GO:0006108">
    <property type="term" value="P:malate metabolic process"/>
    <property type="evidence" value="ECO:0007669"/>
    <property type="project" value="TreeGrafter"/>
</dbReference>
<dbReference type="STRING" id="216142.LT40_06130"/>
<evidence type="ECO:0000256" key="1">
    <source>
        <dbReference type="ARBA" id="ARBA00005596"/>
    </source>
</evidence>
<dbReference type="NCBIfam" id="TIGR00979">
    <property type="entry name" value="fumC_II"/>
    <property type="match status" value="1"/>
</dbReference>
<dbReference type="GO" id="GO:0005737">
    <property type="term" value="C:cytoplasm"/>
    <property type="evidence" value="ECO:0007669"/>
    <property type="project" value="UniProtKB-SubCell"/>
</dbReference>
<sequence>MSRIETDSLGPVEVPEEAYWGAQTQRSLVNFAIGEERMPLPVSHALALVKKAAARVNDRNGDLPADIARLIEQAANEVLAGEHDDQFPLVVWQTGSGTQSNMNVNEVIAGRANELAGKGRGGKSPVHPNDHVNRSQSSNDCFPTAMHIAAVQAVQADLLPAIAVLAEGLAELAGRHMHLVKTGRTHMMDATPITFGQEVSAYVAQLDYAQKAIRSALPAVCELAQGGTAVGTGLNAPKGFGEAIAAELAALSGLPFVTAPNKFAALAGHEPLTSLSGSLKTLAVALMKLANDFRLLGSGPRAGIAEIKLPANEPGSSIMPGKVNPTQCEALSMLACQVMGNDVVIGIAASQGHLQLNVYKPVIIHNLLQSIKLLADGCRNFQEHCVAGLVPDAQQMGEHLERGLMLVTALNPHIGYDKAAEIAKKAYAEGLTLRESALSLGYLSEAEFDQWVRPEEML</sequence>
<dbReference type="InterPro" id="IPR000362">
    <property type="entry name" value="Fumarate_lyase_fam"/>
</dbReference>
<dbReference type="InterPro" id="IPR005677">
    <property type="entry name" value="Fum_hydII"/>
</dbReference>
<dbReference type="PROSITE" id="PS00163">
    <property type="entry name" value="FUMARATE_LYASES"/>
    <property type="match status" value="1"/>
</dbReference>
<dbReference type="InterPro" id="IPR008948">
    <property type="entry name" value="L-Aspartase-like"/>
</dbReference>
<evidence type="ECO:0000256" key="4">
    <source>
        <dbReference type="ARBA" id="ARBA00023239"/>
    </source>
</evidence>
<dbReference type="UniPathway" id="UPA00223">
    <property type="reaction ID" value="UER01007"/>
</dbReference>
<dbReference type="Pfam" id="PF10415">
    <property type="entry name" value="FumaraseC_C"/>
    <property type="match status" value="1"/>
</dbReference>
<comment type="pathway">
    <text evidence="5">Carbohydrate metabolism; tricarboxylic acid cycle; (S)-malate from fumarate: step 1/1.</text>
</comment>
<feature type="active site" evidence="5">
    <location>
        <position position="316"/>
    </location>
</feature>
<dbReference type="Proteomes" id="UP000029499">
    <property type="component" value="Chromosome"/>
</dbReference>
<dbReference type="InterPro" id="IPR022761">
    <property type="entry name" value="Fumarate_lyase_N"/>
</dbReference>
<evidence type="ECO:0000313" key="9">
    <source>
        <dbReference type="EMBL" id="AIS17012.1"/>
    </source>
</evidence>
<accession>A0A089YRK6</accession>
<evidence type="ECO:0000313" key="10">
    <source>
        <dbReference type="Proteomes" id="UP000029499"/>
    </source>
</evidence>
<dbReference type="EC" id="4.2.1.2" evidence="5"/>
<feature type="binding site" description="in site B" evidence="5">
    <location>
        <begin position="127"/>
        <end position="130"/>
    </location>
    <ligand>
        <name>substrate</name>
    </ligand>
</feature>
<comment type="subcellular location">
    <subcellularLocation>
        <location evidence="5">Cytoplasm</location>
    </subcellularLocation>
</comment>
<feature type="active site" description="Proton donor/acceptor" evidence="5">
    <location>
        <position position="186"/>
    </location>
</feature>
<keyword evidence="10" id="KW-1185">Reference proteome</keyword>
<dbReference type="Pfam" id="PF00206">
    <property type="entry name" value="Lyase_1"/>
    <property type="match status" value="1"/>
</dbReference>
<evidence type="ECO:0000256" key="3">
    <source>
        <dbReference type="ARBA" id="ARBA00011881"/>
    </source>
</evidence>
<dbReference type="FunFam" id="1.10.275.10:FF:000001">
    <property type="entry name" value="Fumarate hydratase, mitochondrial"/>
    <property type="match status" value="1"/>
</dbReference>
<dbReference type="PANTHER" id="PTHR11444:SF1">
    <property type="entry name" value="FUMARATE HYDRATASE, MITOCHONDRIAL"/>
    <property type="match status" value="1"/>
</dbReference>
<dbReference type="RefSeq" id="WP_043193344.1">
    <property type="nucleotide sequence ID" value="NZ_CP009533.1"/>
</dbReference>
<keyword evidence="5" id="KW-0816">Tricarboxylic acid cycle</keyword>
<dbReference type="eggNOG" id="COG0114">
    <property type="taxonomic scope" value="Bacteria"/>
</dbReference>
<feature type="site" description="Important for catalytic activity" evidence="5">
    <location>
        <position position="329"/>
    </location>
</feature>
<dbReference type="FunFam" id="1.20.200.10:FF:000001">
    <property type="entry name" value="Fumarate hydratase, mitochondrial"/>
    <property type="match status" value="1"/>
</dbReference>
<dbReference type="GO" id="GO:0004333">
    <property type="term" value="F:fumarate hydratase activity"/>
    <property type="evidence" value="ECO:0007669"/>
    <property type="project" value="UniProtKB-UniRule"/>
</dbReference>
<feature type="domain" description="Fumarase C C-terminal" evidence="8">
    <location>
        <begin position="406"/>
        <end position="458"/>
    </location>
</feature>
<dbReference type="AlphaFoldDB" id="A0A089YRK6"/>
<dbReference type="Gene3D" id="1.10.40.30">
    <property type="entry name" value="Fumarase/aspartase (C-terminal domain)"/>
    <property type="match status" value="1"/>
</dbReference>
<dbReference type="KEGG" id="prh:LT40_06130"/>
<protein>
    <recommendedName>
        <fullName evidence="5">Fumarate hydratase class II</fullName>
        <shortName evidence="5">Fumarase C</shortName>
        <ecNumber evidence="5">4.2.1.2</ecNumber>
    </recommendedName>
    <alternativeName>
        <fullName evidence="5">Aerobic fumarase</fullName>
    </alternativeName>
    <alternativeName>
        <fullName evidence="5">Iron-independent fumarase</fullName>
    </alternativeName>
</protein>
<dbReference type="FunFam" id="1.10.40.30:FF:000002">
    <property type="entry name" value="Fumarate hydratase class II"/>
    <property type="match status" value="1"/>
</dbReference>
<dbReference type="SUPFAM" id="SSF48557">
    <property type="entry name" value="L-aspartase-like"/>
    <property type="match status" value="1"/>
</dbReference>
<keyword evidence="4 5" id="KW-0456">Lyase</keyword>
<name>A0A089YRK6_9PSED</name>
<feature type="binding site" evidence="5">
    <location>
        <begin position="96"/>
        <end position="98"/>
    </location>
    <ligand>
        <name>substrate</name>
    </ligand>
</feature>
<comment type="miscellaneous">
    <text evidence="5">There are 2 substrate-binding sites: the catalytic A site, and the non-catalytic B site that may play a role in the transfer of substrate or product between the active site and the solvent. Alternatively, the B site may bind allosteric effectors.</text>
</comment>
<evidence type="ECO:0000256" key="6">
    <source>
        <dbReference type="SAM" id="MobiDB-lite"/>
    </source>
</evidence>
<comment type="similarity">
    <text evidence="2 5">Belongs to the class-II fumarase/aspartase family. Fumarase subfamily.</text>
</comment>
<dbReference type="GO" id="GO:0006099">
    <property type="term" value="P:tricarboxylic acid cycle"/>
    <property type="evidence" value="ECO:0007669"/>
    <property type="project" value="UniProtKB-UniRule"/>
</dbReference>
<feature type="binding site" evidence="5">
    <location>
        <begin position="137"/>
        <end position="139"/>
    </location>
    <ligand>
        <name>substrate</name>
    </ligand>
</feature>
<dbReference type="PANTHER" id="PTHR11444">
    <property type="entry name" value="ASPARTATEAMMONIA/ARGININOSUCCINATE/ADENYLOSUCCINATE LYASE"/>
    <property type="match status" value="1"/>
</dbReference>
<reference evidence="9 10" key="1">
    <citation type="journal article" date="2015" name="J. Biotechnol.">
        <title>Complete genome sequence of Pseudomonas rhizosphaerae IH5T (=DSM 16299T), a phosphate-solubilizing rhizobacterium for bacterial biofertilizer.</title>
        <authorList>
            <person name="Kwak Y."/>
            <person name="Jung B.K."/>
            <person name="Shin J.H."/>
        </authorList>
    </citation>
    <scope>NUCLEOTIDE SEQUENCE [LARGE SCALE GENOMIC DNA]</scope>
    <source>
        <strain evidence="9">DSM 16299</strain>
    </source>
</reference>
<dbReference type="Gene3D" id="1.20.200.10">
    <property type="entry name" value="Fumarase/aspartase (Central domain)"/>
    <property type="match status" value="1"/>
</dbReference>
<gene>
    <name evidence="5" type="primary">fumC</name>
    <name evidence="9" type="ORF">LT40_06130</name>
</gene>
<evidence type="ECO:0000256" key="5">
    <source>
        <dbReference type="HAMAP-Rule" id="MF_00743"/>
    </source>
</evidence>
<evidence type="ECO:0000259" key="7">
    <source>
        <dbReference type="Pfam" id="PF00206"/>
    </source>
</evidence>
<dbReference type="HAMAP" id="MF_00743">
    <property type="entry name" value="FumaraseC"/>
    <property type="match status" value="1"/>
</dbReference>